<dbReference type="Proteomes" id="UP000248079">
    <property type="component" value="Unassembled WGS sequence"/>
</dbReference>
<organism evidence="1 2">
    <name type="scientific">Marinifilum breve</name>
    <dbReference type="NCBI Taxonomy" id="2184082"/>
    <lineage>
        <taxon>Bacteria</taxon>
        <taxon>Pseudomonadati</taxon>
        <taxon>Bacteroidota</taxon>
        <taxon>Bacteroidia</taxon>
        <taxon>Marinilabiliales</taxon>
        <taxon>Marinifilaceae</taxon>
    </lineage>
</organism>
<accession>A0A2V3ZU53</accession>
<evidence type="ECO:0000313" key="2">
    <source>
        <dbReference type="Proteomes" id="UP000248079"/>
    </source>
</evidence>
<proteinExistence type="predicted"/>
<name>A0A2V3ZU53_9BACT</name>
<dbReference type="OrthoDB" id="1100498at2"/>
<protein>
    <recommendedName>
        <fullName evidence="3">Lipoprotein</fullName>
    </recommendedName>
</protein>
<comment type="caution">
    <text evidence="1">The sequence shown here is derived from an EMBL/GenBank/DDBJ whole genome shotgun (WGS) entry which is preliminary data.</text>
</comment>
<gene>
    <name evidence="1" type="ORF">DF185_16515</name>
</gene>
<dbReference type="PROSITE" id="PS51257">
    <property type="entry name" value="PROKAR_LIPOPROTEIN"/>
    <property type="match status" value="1"/>
</dbReference>
<sequence>MKFIPIILFCLLVSCKSNNQQEKVPNHKKDLESVIVVPKPETEIQEVVVEQPLNNADSIYALKKEQKMAKIKARFNDCTIYEQPISLYLNNKKVDSIVVDFCEGRIYPSDDEITFNLLESLTKKSDELAPLYYTCFEYLCSQSDGALGEIMGMYAKEFILNNPSFSIEKCGGHCIDHLAFEFAINGAWKYDIKEFSDSLRVISGDLVDSLRINEFIEEVRKATLEAEKDLR</sequence>
<evidence type="ECO:0000313" key="1">
    <source>
        <dbReference type="EMBL" id="PXX97941.1"/>
    </source>
</evidence>
<dbReference type="EMBL" id="QFLI01000008">
    <property type="protein sequence ID" value="PXX97941.1"/>
    <property type="molecule type" value="Genomic_DNA"/>
</dbReference>
<reference evidence="1 2" key="1">
    <citation type="submission" date="2018-05" db="EMBL/GenBank/DDBJ databases">
        <title>Marinifilum breve JC075T sp. nov., a marine bacterium isolated from Yongle Blue Hole in the South China Sea.</title>
        <authorList>
            <person name="Fu T."/>
        </authorList>
    </citation>
    <scope>NUCLEOTIDE SEQUENCE [LARGE SCALE GENOMIC DNA]</scope>
    <source>
        <strain evidence="1 2">JC075</strain>
    </source>
</reference>
<dbReference type="AlphaFoldDB" id="A0A2V3ZU53"/>
<dbReference type="RefSeq" id="WP_110361873.1">
    <property type="nucleotide sequence ID" value="NZ_QFLI01000008.1"/>
</dbReference>
<keyword evidence="2" id="KW-1185">Reference proteome</keyword>
<evidence type="ECO:0008006" key="3">
    <source>
        <dbReference type="Google" id="ProtNLM"/>
    </source>
</evidence>